<feature type="domain" description="Cyclin-like" evidence="5">
    <location>
        <begin position="106"/>
        <end position="187"/>
    </location>
</feature>
<dbReference type="InterPro" id="IPR027081">
    <property type="entry name" value="CyclinH/Ccl1"/>
</dbReference>
<accession>A0A8J2T7Q7</accession>
<protein>
    <submittedName>
        <fullName evidence="6">ZYBA0S06-03752g1_1</fullName>
    </submittedName>
</protein>
<feature type="region of interest" description="Disordered" evidence="4">
    <location>
        <begin position="341"/>
        <end position="361"/>
    </location>
</feature>
<dbReference type="Pfam" id="PF00134">
    <property type="entry name" value="Cyclin_N"/>
    <property type="match status" value="1"/>
</dbReference>
<dbReference type="EMBL" id="HG316459">
    <property type="protein sequence ID" value="CDF90231.1"/>
    <property type="molecule type" value="Genomic_DNA"/>
</dbReference>
<dbReference type="SMART" id="SM00385">
    <property type="entry name" value="CYCLIN"/>
    <property type="match status" value="1"/>
</dbReference>
<dbReference type="NCBIfam" id="TIGR00569">
    <property type="entry name" value="ccl1"/>
    <property type="match status" value="1"/>
</dbReference>
<dbReference type="Proteomes" id="UP000019375">
    <property type="component" value="Unassembled WGS sequence"/>
</dbReference>
<dbReference type="InterPro" id="IPR043198">
    <property type="entry name" value="Cyclin/Ssn8"/>
</dbReference>
<dbReference type="Pfam" id="PF16899">
    <property type="entry name" value="Cyclin_C_2"/>
    <property type="match status" value="1"/>
</dbReference>
<dbReference type="Gene3D" id="1.10.472.10">
    <property type="entry name" value="Cyclin-like"/>
    <property type="match status" value="2"/>
</dbReference>
<comment type="similarity">
    <text evidence="1">Belongs to the cyclin family. Cyclin C subfamily.</text>
</comment>
<dbReference type="SUPFAM" id="SSF47954">
    <property type="entry name" value="Cyclin-like"/>
    <property type="match status" value="2"/>
</dbReference>
<dbReference type="GO" id="GO:0006351">
    <property type="term" value="P:DNA-templated transcription"/>
    <property type="evidence" value="ECO:0007669"/>
    <property type="project" value="InterPro"/>
</dbReference>
<dbReference type="CDD" id="cd20524">
    <property type="entry name" value="CYCLIN_CCNH_rpt1"/>
    <property type="match status" value="1"/>
</dbReference>
<sequence length="361" mass="41555">MSTMSKDSSQAKSGAAAKPPNYKRLTDDDLFRHSSQYRFWSFVPDQLRQKRTELNAQAVNSVEQDLRNFITEHKDQLTEEELKVIEEKAVPVTVDEEVKLVNFYAQKVQDIAQRLNFPTEVVATSITFFRRFFLENSVMQLEPKTIVFTTIFLACKSENYFIGIDWFAAKTKGSKEEILKYEFNLLESLKFCLMNHHPYKALHGFFLDIQVVLHGKVDLKYMGQIYDRCKRRITNALLTDAVYFYPPPQITLAVLMLEDEALTTRYLELKFHGNNYGDDATKETEKSTEETGISISFERLLSMITSCKDLIKNSPAVPVEEAKAIMAKVLYSKNPKVLLNKLKRKHSSEGQEASAEKKPKT</sequence>
<evidence type="ECO:0000256" key="3">
    <source>
        <dbReference type="RuleBase" id="RU000383"/>
    </source>
</evidence>
<organism evidence="6 7">
    <name type="scientific">Zygosaccharomyces bailii (strain CLIB 213 / ATCC 58445 / CBS 680 / BCRC 21525 / NBRC 1098 / NCYC 1416 / NRRL Y-2227)</name>
    <dbReference type="NCBI Taxonomy" id="1333698"/>
    <lineage>
        <taxon>Eukaryota</taxon>
        <taxon>Fungi</taxon>
        <taxon>Dikarya</taxon>
        <taxon>Ascomycota</taxon>
        <taxon>Saccharomycotina</taxon>
        <taxon>Saccharomycetes</taxon>
        <taxon>Saccharomycetales</taxon>
        <taxon>Saccharomycetaceae</taxon>
        <taxon>Zygosaccharomyces</taxon>
    </lineage>
</organism>
<evidence type="ECO:0000256" key="2">
    <source>
        <dbReference type="ARBA" id="ARBA00023127"/>
    </source>
</evidence>
<dbReference type="InterPro" id="IPR036915">
    <property type="entry name" value="Cyclin-like_sf"/>
</dbReference>
<feature type="region of interest" description="Disordered" evidence="4">
    <location>
        <begin position="1"/>
        <end position="25"/>
    </location>
</feature>
<dbReference type="InterPro" id="IPR006671">
    <property type="entry name" value="Cyclin_N"/>
</dbReference>
<reference evidence="7" key="1">
    <citation type="journal article" date="2013" name="Genome Announc.">
        <title>Genome sequence of the food spoilage yeast Zygosaccharomyces bailii CLIB 213(T).</title>
        <authorList>
            <person name="Galeote V."/>
            <person name="Bigey F."/>
            <person name="Devillers H."/>
            <person name="Neuveglise C."/>
            <person name="Dequin S."/>
        </authorList>
    </citation>
    <scope>NUCLEOTIDE SEQUENCE [LARGE SCALE GENOMIC DNA]</scope>
    <source>
        <strain evidence="7">CLIB 213 / ATCC 58445 / CBS 680 / CCRC 21525 / NBRC 1098 / NCYC 1416 / NRRL Y-2227</strain>
    </source>
</reference>
<evidence type="ECO:0000313" key="7">
    <source>
        <dbReference type="Proteomes" id="UP000019375"/>
    </source>
</evidence>
<evidence type="ECO:0000313" key="6">
    <source>
        <dbReference type="EMBL" id="CDF90231.1"/>
    </source>
</evidence>
<feature type="compositionally biased region" description="Polar residues" evidence="4">
    <location>
        <begin position="1"/>
        <end position="12"/>
    </location>
</feature>
<gene>
    <name evidence="6" type="ORF">BN860_03752g</name>
</gene>
<evidence type="ECO:0000259" key="5">
    <source>
        <dbReference type="SMART" id="SM00385"/>
    </source>
</evidence>
<dbReference type="CDD" id="cd20525">
    <property type="entry name" value="CYCLIN_CCNH_rpt2"/>
    <property type="match status" value="1"/>
</dbReference>
<dbReference type="GO" id="GO:0006357">
    <property type="term" value="P:regulation of transcription by RNA polymerase II"/>
    <property type="evidence" value="ECO:0007669"/>
    <property type="project" value="InterPro"/>
</dbReference>
<name>A0A8J2T7Q7_ZYGB2</name>
<dbReference type="GO" id="GO:0070985">
    <property type="term" value="C:transcription factor TFIIK complex"/>
    <property type="evidence" value="ECO:0007669"/>
    <property type="project" value="InterPro"/>
</dbReference>
<keyword evidence="2 3" id="KW-0195">Cyclin</keyword>
<dbReference type="AlphaFoldDB" id="A0A8J2T7Q7"/>
<proteinExistence type="inferred from homology"/>
<evidence type="ECO:0000256" key="1">
    <source>
        <dbReference type="ARBA" id="ARBA00008638"/>
    </source>
</evidence>
<keyword evidence="7" id="KW-1185">Reference proteome</keyword>
<dbReference type="GO" id="GO:0016538">
    <property type="term" value="F:cyclin-dependent protein serine/threonine kinase regulator activity"/>
    <property type="evidence" value="ECO:0007669"/>
    <property type="project" value="InterPro"/>
</dbReference>
<dbReference type="InterPro" id="IPR031658">
    <property type="entry name" value="Cyclin_C_2"/>
</dbReference>
<dbReference type="InterPro" id="IPR013763">
    <property type="entry name" value="Cyclin-like_dom"/>
</dbReference>
<dbReference type="PANTHER" id="PTHR10026">
    <property type="entry name" value="CYCLIN"/>
    <property type="match status" value="1"/>
</dbReference>
<evidence type="ECO:0000256" key="4">
    <source>
        <dbReference type="SAM" id="MobiDB-lite"/>
    </source>
</evidence>
<dbReference type="FunFam" id="1.10.472.10:FF:000128">
    <property type="entry name" value="TFIIK subunit"/>
    <property type="match status" value="1"/>
</dbReference>
<dbReference type="OrthoDB" id="340962at2759"/>